<protein>
    <submittedName>
        <fullName evidence="2">Flagellar protein FlbD</fullName>
    </submittedName>
</protein>
<feature type="region of interest" description="Disordered" evidence="1">
    <location>
        <begin position="68"/>
        <end position="117"/>
    </location>
</feature>
<name>A0A4R5TX74_9MICC</name>
<dbReference type="EMBL" id="SMTK01000003">
    <property type="protein sequence ID" value="TDK25775.1"/>
    <property type="molecule type" value="Genomic_DNA"/>
</dbReference>
<dbReference type="OrthoDB" id="9799862at2"/>
<evidence type="ECO:0000313" key="2">
    <source>
        <dbReference type="EMBL" id="TDK25775.1"/>
    </source>
</evidence>
<comment type="caution">
    <text evidence="2">The sequence shown here is derived from an EMBL/GenBank/DDBJ whole genome shotgun (WGS) entry which is preliminary data.</text>
</comment>
<dbReference type="RefSeq" id="WP_133404007.1">
    <property type="nucleotide sequence ID" value="NZ_SMTK01000003.1"/>
</dbReference>
<dbReference type="Pfam" id="PF06289">
    <property type="entry name" value="FlbD"/>
    <property type="match status" value="1"/>
</dbReference>
<evidence type="ECO:0000256" key="1">
    <source>
        <dbReference type="SAM" id="MobiDB-lite"/>
    </source>
</evidence>
<dbReference type="PANTHER" id="PTHR39185:SF1">
    <property type="entry name" value="SWARMING MOTILITY PROTEIN SWRD"/>
    <property type="match status" value="1"/>
</dbReference>
<keyword evidence="2" id="KW-0969">Cilium</keyword>
<keyword evidence="2" id="KW-0966">Cell projection</keyword>
<dbReference type="InterPro" id="IPR009384">
    <property type="entry name" value="SwrD-like"/>
</dbReference>
<dbReference type="PANTHER" id="PTHR39185">
    <property type="entry name" value="SWARMING MOTILITY PROTEIN SWRD"/>
    <property type="match status" value="1"/>
</dbReference>
<dbReference type="Proteomes" id="UP000295411">
    <property type="component" value="Unassembled WGS sequence"/>
</dbReference>
<dbReference type="AlphaFoldDB" id="A0A4R5TX74"/>
<evidence type="ECO:0000313" key="3">
    <source>
        <dbReference type="Proteomes" id="UP000295411"/>
    </source>
</evidence>
<keyword evidence="2" id="KW-0282">Flagellum</keyword>
<proteinExistence type="predicted"/>
<keyword evidence="3" id="KW-1185">Reference proteome</keyword>
<gene>
    <name evidence="2" type="ORF">E2F48_11125</name>
</gene>
<sequence>MIVLTRLNGTDRFGINPDLVERIHASPDTTLVMVNGMRHIVTESLDEVITLVVEFRARVLTYAHRLPGADAGDAAGSVTGPGTVTEARAESGREPTHLSIVHPHDVLPGPAGQRPRK</sequence>
<accession>A0A4R5TX74</accession>
<organism evidence="2 3">
    <name type="scientific">Arthrobacter crusticola</name>
    <dbReference type="NCBI Taxonomy" id="2547960"/>
    <lineage>
        <taxon>Bacteria</taxon>
        <taxon>Bacillati</taxon>
        <taxon>Actinomycetota</taxon>
        <taxon>Actinomycetes</taxon>
        <taxon>Micrococcales</taxon>
        <taxon>Micrococcaceae</taxon>
        <taxon>Arthrobacter</taxon>
    </lineage>
</organism>
<reference evidence="2 3" key="1">
    <citation type="submission" date="2019-03" db="EMBL/GenBank/DDBJ databases">
        <title>Arthrobacter sp. nov., an bacterium isolated from biocrust in Mu Us Desert.</title>
        <authorList>
            <person name="Lixiong L."/>
        </authorList>
    </citation>
    <scope>NUCLEOTIDE SEQUENCE [LARGE SCALE GENOMIC DNA]</scope>
    <source>
        <strain evidence="2 3">SLN-3</strain>
    </source>
</reference>
<feature type="compositionally biased region" description="Basic and acidic residues" evidence="1">
    <location>
        <begin position="87"/>
        <end position="96"/>
    </location>
</feature>